<gene>
    <name evidence="2" type="ORF">M5D96_007755</name>
</gene>
<organism evidence="2 3">
    <name type="scientific">Drosophila gunungcola</name>
    <name type="common">fruit fly</name>
    <dbReference type="NCBI Taxonomy" id="103775"/>
    <lineage>
        <taxon>Eukaryota</taxon>
        <taxon>Metazoa</taxon>
        <taxon>Ecdysozoa</taxon>
        <taxon>Arthropoda</taxon>
        <taxon>Hexapoda</taxon>
        <taxon>Insecta</taxon>
        <taxon>Pterygota</taxon>
        <taxon>Neoptera</taxon>
        <taxon>Endopterygota</taxon>
        <taxon>Diptera</taxon>
        <taxon>Brachycera</taxon>
        <taxon>Muscomorpha</taxon>
        <taxon>Ephydroidea</taxon>
        <taxon>Drosophilidae</taxon>
        <taxon>Drosophila</taxon>
        <taxon>Sophophora</taxon>
    </lineage>
</organism>
<dbReference type="AlphaFoldDB" id="A0A9P9YL59"/>
<proteinExistence type="predicted"/>
<accession>A0A9P9YL59</accession>
<evidence type="ECO:0000256" key="1">
    <source>
        <dbReference type="SAM" id="MobiDB-lite"/>
    </source>
</evidence>
<dbReference type="Proteomes" id="UP001059596">
    <property type="component" value="Unassembled WGS sequence"/>
</dbReference>
<evidence type="ECO:0000313" key="3">
    <source>
        <dbReference type="Proteomes" id="UP001059596"/>
    </source>
</evidence>
<feature type="region of interest" description="Disordered" evidence="1">
    <location>
        <begin position="1"/>
        <end position="20"/>
    </location>
</feature>
<protein>
    <submittedName>
        <fullName evidence="2">Uncharacterized protein</fullName>
    </submittedName>
</protein>
<feature type="compositionally biased region" description="Basic and acidic residues" evidence="1">
    <location>
        <begin position="10"/>
        <end position="20"/>
    </location>
</feature>
<sequence>MSTQSNQSQHRIDAVRRGDDIMRMNQTATAEELKRIPIGLLEVTQRSYPGIGSWRGFMIK</sequence>
<name>A0A9P9YL59_9MUSC</name>
<dbReference type="EMBL" id="JAMKOV010000006">
    <property type="protein sequence ID" value="KAI8039040.1"/>
    <property type="molecule type" value="Genomic_DNA"/>
</dbReference>
<evidence type="ECO:0000313" key="2">
    <source>
        <dbReference type="EMBL" id="KAI8039040.1"/>
    </source>
</evidence>
<reference evidence="2" key="1">
    <citation type="journal article" date="2023" name="Genome Biol. Evol.">
        <title>Long-read-based Genome Assembly of Drosophila gunungcola Reveals Fewer Chemosensory Genes in Flower-breeding Species.</title>
        <authorList>
            <person name="Negi A."/>
            <person name="Liao B.Y."/>
            <person name="Yeh S.D."/>
        </authorList>
    </citation>
    <scope>NUCLEOTIDE SEQUENCE</scope>
    <source>
        <strain evidence="2">Sukarami</strain>
    </source>
</reference>
<comment type="caution">
    <text evidence="2">The sequence shown here is derived from an EMBL/GenBank/DDBJ whole genome shotgun (WGS) entry which is preliminary data.</text>
</comment>
<keyword evidence="3" id="KW-1185">Reference proteome</keyword>